<dbReference type="Proteomes" id="UP000006526">
    <property type="component" value="Segment"/>
</dbReference>
<dbReference type="GeneID" id="10329144"/>
<evidence type="ECO:0000313" key="1">
    <source>
        <dbReference type="EMBL" id="ADO97849.1"/>
    </source>
</evidence>
<dbReference type="OrthoDB" id="24279at10239"/>
<protein>
    <recommendedName>
        <fullName evidence="3">Gp226</fullName>
    </recommendedName>
</protein>
<dbReference type="KEGG" id="vg:10329144"/>
<sequence>MGRSRLKGIKILKQDCDPKEAEDRGLPYITYLVRYLLDGKERYDIVMAGKQVDLFDYYWDLYRHDFIRFDQTEGRVNPKLWTDPTQTKSKRKTK</sequence>
<organism evidence="1 2">
    <name type="scientific">Synechococcus phage S-SSM5</name>
    <dbReference type="NCBI Taxonomy" id="445685"/>
    <lineage>
        <taxon>Viruses</taxon>
        <taxon>Duplodnaviria</taxon>
        <taxon>Heunggongvirae</taxon>
        <taxon>Uroviricota</taxon>
        <taxon>Caudoviricetes</taxon>
        <taxon>Pantevenvirales</taxon>
        <taxon>Kyanoviridae</taxon>
        <taxon>Glaucusvirus</taxon>
        <taxon>Glaucusvirus ssm5</taxon>
    </lineage>
</organism>
<evidence type="ECO:0008006" key="3">
    <source>
        <dbReference type="Google" id="ProtNLM"/>
    </source>
</evidence>
<proteinExistence type="predicted"/>
<dbReference type="RefSeq" id="YP_004324824.1">
    <property type="nucleotide sequence ID" value="NC_015289.1"/>
</dbReference>
<gene>
    <name evidence="1" type="ORF">SSSM5_222</name>
</gene>
<reference evidence="1 2" key="1">
    <citation type="journal article" date="2010" name="Environ. Microbiol.">
        <title>Genomic analysis of oceanic cyanobacterial myoviruses compared with T4-like myoviruses from diverse hosts and environments.</title>
        <authorList>
            <person name="Sullivan M.B."/>
            <person name="Huang K.H."/>
            <person name="Ignacio-Espinoza J.C."/>
            <person name="Berlin A.M."/>
            <person name="Kelly L."/>
            <person name="Weigele P.R."/>
            <person name="DeFrancesco A.S."/>
            <person name="Kern S.E."/>
            <person name="Thompson L.R."/>
            <person name="Young S."/>
            <person name="Yandava C."/>
            <person name="Fu R."/>
            <person name="Krastins B."/>
            <person name="Chase M."/>
            <person name="Sarracino D."/>
            <person name="Osburne M.S."/>
            <person name="Henn M.R."/>
            <person name="Chisholm S.W."/>
        </authorList>
    </citation>
    <scope>NUCLEOTIDE SEQUENCE [LARGE SCALE GENOMIC DNA]</scope>
    <source>
        <strain evidence="1">8102-12</strain>
    </source>
</reference>
<dbReference type="EMBL" id="GU071097">
    <property type="protein sequence ID" value="ADO97849.1"/>
    <property type="molecule type" value="Genomic_DNA"/>
</dbReference>
<accession>E3SKR1</accession>
<keyword evidence="2" id="KW-1185">Reference proteome</keyword>
<evidence type="ECO:0000313" key="2">
    <source>
        <dbReference type="Proteomes" id="UP000006526"/>
    </source>
</evidence>
<name>E3SKR1_9CAUD</name>